<accession>A0A069D2H5</accession>
<organism evidence="1 2">
    <name type="scientific">Weissella oryzae (strain DSM 25784 / JCM 18191 / LMG 30913 / SG25)</name>
    <dbReference type="NCBI Taxonomy" id="1329250"/>
    <lineage>
        <taxon>Bacteria</taxon>
        <taxon>Bacillati</taxon>
        <taxon>Bacillota</taxon>
        <taxon>Bacilli</taxon>
        <taxon>Lactobacillales</taxon>
        <taxon>Lactobacillaceae</taxon>
        <taxon>Weissella</taxon>
    </lineage>
</organism>
<dbReference type="InterPro" id="IPR021351">
    <property type="entry name" value="DUF2969"/>
</dbReference>
<gene>
    <name evidence="1" type="ORF">WOSG25_120230</name>
</gene>
<dbReference type="Pfam" id="PF11184">
    <property type="entry name" value="DUF2969"/>
    <property type="match status" value="1"/>
</dbReference>
<dbReference type="STRING" id="1329250.WOSG25_120230"/>
<reference evidence="2" key="1">
    <citation type="journal article" date="2014" name="Genome Announc.">
        <title>Draft genome sequence of Weissella oryzae SG25T, isolated from fermented rice grains.</title>
        <authorList>
            <person name="Tanizawa Y."/>
            <person name="Fujisawa T."/>
            <person name="Mochizuki T."/>
            <person name="Kaminuma E."/>
            <person name="Suzuki Y."/>
            <person name="Nakamura Y."/>
            <person name="Tohno M."/>
        </authorList>
    </citation>
    <scope>NUCLEOTIDE SEQUENCE [LARGE SCALE GENOMIC DNA]</scope>
    <source>
        <strain evidence="2">DSM 25784 / JCM 18191 / LMG 30913 / SG25</strain>
    </source>
</reference>
<evidence type="ECO:0008006" key="3">
    <source>
        <dbReference type="Google" id="ProtNLM"/>
    </source>
</evidence>
<evidence type="ECO:0000313" key="1">
    <source>
        <dbReference type="EMBL" id="GAK31631.1"/>
    </source>
</evidence>
<protein>
    <recommendedName>
        <fullName evidence="3">DUF2969 domain-containing protein</fullName>
    </recommendedName>
</protein>
<proteinExistence type="predicted"/>
<dbReference type="OrthoDB" id="2147508at2"/>
<dbReference type="EMBL" id="DF820495">
    <property type="protein sequence ID" value="GAK31631.1"/>
    <property type="molecule type" value="Genomic_DNA"/>
</dbReference>
<sequence length="69" mass="7724">MARNNKPVAVEINELSNDLSEVMVNKVRLGTINEAKTPLQVEYADKRLATAKSFDEAVSLLIAEYNLHH</sequence>
<name>A0A069D2H5_WEIOS</name>
<dbReference type="Proteomes" id="UP000030643">
    <property type="component" value="Unassembled WGS sequence"/>
</dbReference>
<evidence type="ECO:0000313" key="2">
    <source>
        <dbReference type="Proteomes" id="UP000030643"/>
    </source>
</evidence>
<keyword evidence="2" id="KW-1185">Reference proteome</keyword>
<dbReference type="RefSeq" id="WP_027699585.1">
    <property type="nucleotide sequence ID" value="NZ_DF820495.1"/>
</dbReference>
<dbReference type="AlphaFoldDB" id="A0A069D2H5"/>